<comment type="caution">
    <text evidence="2">The sequence shown here is derived from an EMBL/GenBank/DDBJ whole genome shotgun (WGS) entry which is preliminary data.</text>
</comment>
<protein>
    <submittedName>
        <fullName evidence="2">Dabb family protein</fullName>
    </submittedName>
</protein>
<dbReference type="Gene3D" id="3.30.70.100">
    <property type="match status" value="1"/>
</dbReference>
<dbReference type="InterPro" id="IPR011008">
    <property type="entry name" value="Dimeric_a/b-barrel"/>
</dbReference>
<evidence type="ECO:0000259" key="1">
    <source>
        <dbReference type="PROSITE" id="PS51502"/>
    </source>
</evidence>
<dbReference type="PANTHER" id="PTHR37832">
    <property type="entry name" value="BLL2683 PROTEIN"/>
    <property type="match status" value="1"/>
</dbReference>
<proteinExistence type="predicted"/>
<keyword evidence="3" id="KW-1185">Reference proteome</keyword>
<dbReference type="Pfam" id="PF07876">
    <property type="entry name" value="Dabb"/>
    <property type="match status" value="1"/>
</dbReference>
<dbReference type="SMART" id="SM00886">
    <property type="entry name" value="Dabb"/>
    <property type="match status" value="1"/>
</dbReference>
<dbReference type="SUPFAM" id="SSF54909">
    <property type="entry name" value="Dimeric alpha+beta barrel"/>
    <property type="match status" value="1"/>
</dbReference>
<evidence type="ECO:0000313" key="3">
    <source>
        <dbReference type="Proteomes" id="UP001165587"/>
    </source>
</evidence>
<dbReference type="PROSITE" id="PS51502">
    <property type="entry name" value="S_R_A_B_BARREL"/>
    <property type="match status" value="1"/>
</dbReference>
<organism evidence="2 3">
    <name type="scientific">Herbiconiux oxytropis</name>
    <dbReference type="NCBI Taxonomy" id="2970915"/>
    <lineage>
        <taxon>Bacteria</taxon>
        <taxon>Bacillati</taxon>
        <taxon>Actinomycetota</taxon>
        <taxon>Actinomycetes</taxon>
        <taxon>Micrococcales</taxon>
        <taxon>Microbacteriaceae</taxon>
        <taxon>Herbiconiux</taxon>
    </lineage>
</organism>
<feature type="domain" description="Stress-response A/B barrel" evidence="1">
    <location>
        <begin position="2"/>
        <end position="97"/>
    </location>
</feature>
<gene>
    <name evidence="2" type="ORF">N1028_14215</name>
</gene>
<sequence length="99" mass="10794">MIRHVVAWKLRATDPAQKEADAAEIVRVLSALRETVPSVKELDVGANMAYFEKNWDVVLVADYETLADLDAYQAHPAHVAAAPVVAALVVDRASVDIEI</sequence>
<dbReference type="AlphaFoldDB" id="A0AA41XF49"/>
<dbReference type="EMBL" id="JANLCK010000008">
    <property type="protein sequence ID" value="MCS5727051.1"/>
    <property type="molecule type" value="Genomic_DNA"/>
</dbReference>
<dbReference type="RefSeq" id="WP_259530022.1">
    <property type="nucleotide sequence ID" value="NZ_JANLCK010000008.1"/>
</dbReference>
<reference evidence="2" key="1">
    <citation type="submission" date="2022-08" db="EMBL/GenBank/DDBJ databases">
        <authorList>
            <person name="Deng Y."/>
            <person name="Han X.-F."/>
            <person name="Zhang Y.-Q."/>
        </authorList>
    </citation>
    <scope>NUCLEOTIDE SEQUENCE</scope>
    <source>
        <strain evidence="2">CPCC 203407</strain>
    </source>
</reference>
<name>A0AA41XF49_9MICO</name>
<evidence type="ECO:0000313" key="2">
    <source>
        <dbReference type="EMBL" id="MCS5727051.1"/>
    </source>
</evidence>
<dbReference type="Proteomes" id="UP001165587">
    <property type="component" value="Unassembled WGS sequence"/>
</dbReference>
<dbReference type="PANTHER" id="PTHR37832:SF1">
    <property type="entry name" value="STRESS-RESPONSE A_B BARREL DOMAIN-CONTAINING PROTEIN"/>
    <property type="match status" value="1"/>
</dbReference>
<dbReference type="InterPro" id="IPR013097">
    <property type="entry name" value="Dabb"/>
</dbReference>
<accession>A0AA41XF49</accession>